<feature type="domain" description="NAD-dependent epimerase/dehydratase" evidence="6">
    <location>
        <begin position="7"/>
        <end position="238"/>
    </location>
</feature>
<comment type="pathway">
    <text evidence="5">Nucleotide-sugar biosynthesis; GDP-L-fucose biosynthesis via de novo pathway; GDP-L-fucose from GDP-alpha-D-mannose: step 2/2.</text>
</comment>
<feature type="site" description="Important for catalytic activity" evidence="5">
    <location>
        <position position="110"/>
    </location>
</feature>
<keyword evidence="4 5" id="KW-0413">Isomerase</keyword>
<comment type="caution">
    <text evidence="7">The sequence shown here is derived from an EMBL/GenBank/DDBJ whole genome shotgun (WGS) entry which is preliminary data.</text>
</comment>
<keyword evidence="3 5" id="KW-0560">Oxidoreductase</keyword>
<dbReference type="SUPFAM" id="SSF51735">
    <property type="entry name" value="NAD(P)-binding Rossmann-fold domains"/>
    <property type="match status" value="1"/>
</dbReference>
<feature type="binding site" evidence="5">
    <location>
        <position position="141"/>
    </location>
    <ligand>
        <name>NADP(+)</name>
        <dbReference type="ChEBI" id="CHEBI:58349"/>
    </ligand>
</feature>
<accession>A0ABX1T0Q1</accession>
<dbReference type="Proteomes" id="UP001166004">
    <property type="component" value="Unassembled WGS sequence"/>
</dbReference>
<dbReference type="Gene3D" id="3.90.25.10">
    <property type="entry name" value="UDP-galactose 4-epimerase, domain 1"/>
    <property type="match status" value="1"/>
</dbReference>
<dbReference type="EC" id="1.1.1.271" evidence="5"/>
<dbReference type="Pfam" id="PF01370">
    <property type="entry name" value="Epimerase"/>
    <property type="match status" value="1"/>
</dbReference>
<feature type="binding site" evidence="5">
    <location>
        <position position="180"/>
    </location>
    <ligand>
        <name>NADP(+)</name>
        <dbReference type="ChEBI" id="CHEBI:58349"/>
    </ligand>
</feature>
<dbReference type="PANTHER" id="PTHR43238">
    <property type="entry name" value="GDP-L-FUCOSE SYNTHASE"/>
    <property type="match status" value="1"/>
</dbReference>
<reference evidence="7 8" key="1">
    <citation type="submission" date="2019-07" db="EMBL/GenBank/DDBJ databases">
        <title>SAR11 Genome Evolution.</title>
        <authorList>
            <person name="Giovannoni S."/>
        </authorList>
    </citation>
    <scope>NUCLEOTIDE SEQUENCE [LARGE SCALE GENOMIC DNA]</scope>
    <source>
        <strain evidence="7 8">HTCC9565</strain>
    </source>
</reference>
<comment type="caution">
    <text evidence="5">Lacks conserved residue(s) required for the propagation of feature annotation.</text>
</comment>
<feature type="active site" description="Proton donor/acceptor" evidence="5">
    <location>
        <position position="137"/>
    </location>
</feature>
<dbReference type="RefSeq" id="WP_169035572.1">
    <property type="nucleotide sequence ID" value="NZ_LANA01000001.1"/>
</dbReference>
<dbReference type="InterPro" id="IPR001509">
    <property type="entry name" value="Epimerase_deHydtase"/>
</dbReference>
<comment type="catalytic activity">
    <reaction evidence="5">
        <text>GDP-beta-L-fucose + NADP(+) = GDP-4-dehydro-alpha-D-rhamnose + NADPH + H(+)</text>
        <dbReference type="Rhea" id="RHEA:18885"/>
        <dbReference type="ChEBI" id="CHEBI:15378"/>
        <dbReference type="ChEBI" id="CHEBI:57273"/>
        <dbReference type="ChEBI" id="CHEBI:57783"/>
        <dbReference type="ChEBI" id="CHEBI:57964"/>
        <dbReference type="ChEBI" id="CHEBI:58349"/>
        <dbReference type="EC" id="1.1.1.271"/>
    </reaction>
</comment>
<dbReference type="EMBL" id="LANA01000001">
    <property type="protein sequence ID" value="NMN67054.1"/>
    <property type="molecule type" value="Genomic_DNA"/>
</dbReference>
<evidence type="ECO:0000256" key="4">
    <source>
        <dbReference type="ARBA" id="ARBA00023235"/>
    </source>
</evidence>
<sequence length="311" mass="35662">MHYKSKIYVAGHNGLVGSAIIRELKKKGFKNIIKATRVQLDLVDQKKVLNFLKKKKPDFIIIAAAKVGGIYSNSKYKGQYIYENLMIQSNLIHSAFLCGIKNLIFLGSSCIYPKKSKQPIKEEYLLDGKLEKTNDAYAIAKIAGIKMCDSYNEQYKTNYRCLMPTNTFGPNDNYHTLNSHFVPSLIKKIHEAKIKKKKFIVLWGNGKAKREILYVDELAKACIYFMNKKTKVPVLNIGSGKDYSIKEYAKMFISIIAPNRKIGIKYDLSKPNGTPRKVLDISLAKKYGWKPEFNLPKQILKTYESYINKYK</sequence>
<gene>
    <name evidence="5" type="primary">fcl</name>
    <name evidence="7" type="ORF">VP91_00001870</name>
</gene>
<dbReference type="InterPro" id="IPR036291">
    <property type="entry name" value="NAD(P)-bd_dom_sf"/>
</dbReference>
<keyword evidence="8" id="KW-1185">Reference proteome</keyword>
<feature type="binding site" evidence="5">
    <location>
        <begin position="11"/>
        <end position="17"/>
    </location>
    <ligand>
        <name>NADP(+)</name>
        <dbReference type="ChEBI" id="CHEBI:58349"/>
    </ligand>
</feature>
<evidence type="ECO:0000313" key="7">
    <source>
        <dbReference type="EMBL" id="NMN67054.1"/>
    </source>
</evidence>
<keyword evidence="2 5" id="KW-0521">NADP</keyword>
<dbReference type="PANTHER" id="PTHR43238:SF1">
    <property type="entry name" value="GDP-L-FUCOSE SYNTHASE"/>
    <property type="match status" value="1"/>
</dbReference>
<proteinExistence type="inferred from homology"/>
<feature type="binding site" evidence="5">
    <location>
        <begin position="106"/>
        <end position="109"/>
    </location>
    <ligand>
        <name>NADP(+)</name>
        <dbReference type="ChEBI" id="CHEBI:58349"/>
    </ligand>
</feature>
<evidence type="ECO:0000256" key="2">
    <source>
        <dbReference type="ARBA" id="ARBA00022857"/>
    </source>
</evidence>
<comment type="function">
    <text evidence="5">Catalyzes the two-step NADP-dependent conversion of GDP-4-dehydro-6-deoxy-D-mannose to GDP-fucose, involving an epimerase and a reductase reaction.</text>
</comment>
<evidence type="ECO:0000259" key="6">
    <source>
        <dbReference type="Pfam" id="PF01370"/>
    </source>
</evidence>
<evidence type="ECO:0000256" key="3">
    <source>
        <dbReference type="ARBA" id="ARBA00023002"/>
    </source>
</evidence>
<organism evidence="7 8">
    <name type="scientific">Pelagibacter ubique</name>
    <dbReference type="NCBI Taxonomy" id="198252"/>
    <lineage>
        <taxon>Bacteria</taxon>
        <taxon>Pseudomonadati</taxon>
        <taxon>Pseudomonadota</taxon>
        <taxon>Alphaproteobacteria</taxon>
        <taxon>Candidatus Pelagibacterales</taxon>
        <taxon>Candidatus Pelagibacteraceae</taxon>
        <taxon>Candidatus Pelagibacter</taxon>
    </lineage>
</organism>
<feature type="binding site" evidence="5">
    <location>
        <position position="203"/>
    </location>
    <ligand>
        <name>substrate</name>
    </ligand>
</feature>
<keyword evidence="5" id="KW-0511">Multifunctional enzyme</keyword>
<dbReference type="InterPro" id="IPR028614">
    <property type="entry name" value="GDP_fucose/colitose_synth"/>
</dbReference>
<feature type="binding site" evidence="5">
    <location>
        <position position="210"/>
    </location>
    <ligand>
        <name>substrate</name>
    </ligand>
</feature>
<dbReference type="Gene3D" id="3.40.50.720">
    <property type="entry name" value="NAD(P)-binding Rossmann-like Domain"/>
    <property type="match status" value="1"/>
</dbReference>
<feature type="binding site" evidence="5">
    <location>
        <position position="188"/>
    </location>
    <ligand>
        <name>substrate</name>
    </ligand>
</feature>
<name>A0ABX1T0Q1_PELUQ</name>
<evidence type="ECO:0000256" key="1">
    <source>
        <dbReference type="ARBA" id="ARBA00005959"/>
    </source>
</evidence>
<comment type="similarity">
    <text evidence="1 5">Belongs to the NAD(P)-dependent epimerase/dehydratase family. Fucose synthase subfamily.</text>
</comment>
<dbReference type="CDD" id="cd05239">
    <property type="entry name" value="GDP_FS_SDR_e"/>
    <property type="match status" value="1"/>
</dbReference>
<dbReference type="HAMAP" id="MF_00956">
    <property type="entry name" value="GDP_fucose_synth"/>
    <property type="match status" value="1"/>
</dbReference>
<protein>
    <recommendedName>
        <fullName evidence="5">GDP-L-fucose synthase</fullName>
        <ecNumber evidence="5">1.1.1.271</ecNumber>
    </recommendedName>
    <alternativeName>
        <fullName evidence="5">GDP-4-keto-6-deoxy-D-mannose-3,5-epimerase-4-reductase</fullName>
    </alternativeName>
</protein>
<evidence type="ECO:0000313" key="8">
    <source>
        <dbReference type="Proteomes" id="UP001166004"/>
    </source>
</evidence>
<evidence type="ECO:0000256" key="5">
    <source>
        <dbReference type="HAMAP-Rule" id="MF_00956"/>
    </source>
</evidence>
<feature type="site" description="Important for catalytic activity" evidence="5">
    <location>
        <position position="108"/>
    </location>
</feature>